<dbReference type="GO" id="GO:0016042">
    <property type="term" value="P:lipid catabolic process"/>
    <property type="evidence" value="ECO:0007669"/>
    <property type="project" value="TreeGrafter"/>
</dbReference>
<dbReference type="PANTHER" id="PTHR11610:SF173">
    <property type="entry name" value="LIPASE DOMAIN-CONTAINING PROTEIN-RELATED"/>
    <property type="match status" value="1"/>
</dbReference>
<dbReference type="GO" id="GO:0005615">
    <property type="term" value="C:extracellular space"/>
    <property type="evidence" value="ECO:0007669"/>
    <property type="project" value="TreeGrafter"/>
</dbReference>
<reference evidence="7" key="1">
    <citation type="submission" date="2021-07" db="EMBL/GenBank/DDBJ databases">
        <authorList>
            <person name="Catto M.A."/>
            <person name="Jacobson A."/>
            <person name="Kennedy G."/>
            <person name="Labadie P."/>
            <person name="Hunt B.G."/>
            <person name="Srinivasan R."/>
        </authorList>
    </citation>
    <scope>NUCLEOTIDE SEQUENCE</scope>
    <source>
        <strain evidence="7">PL_HMW_Pooled</strain>
        <tissue evidence="7">Head</tissue>
    </source>
</reference>
<organism evidence="7 8">
    <name type="scientific">Frankliniella fusca</name>
    <dbReference type="NCBI Taxonomy" id="407009"/>
    <lineage>
        <taxon>Eukaryota</taxon>
        <taxon>Metazoa</taxon>
        <taxon>Ecdysozoa</taxon>
        <taxon>Arthropoda</taxon>
        <taxon>Hexapoda</taxon>
        <taxon>Insecta</taxon>
        <taxon>Pterygota</taxon>
        <taxon>Neoptera</taxon>
        <taxon>Paraneoptera</taxon>
        <taxon>Thysanoptera</taxon>
        <taxon>Terebrantia</taxon>
        <taxon>Thripoidea</taxon>
        <taxon>Thripidae</taxon>
        <taxon>Frankliniella</taxon>
    </lineage>
</organism>
<dbReference type="PANTHER" id="PTHR11610">
    <property type="entry name" value="LIPASE"/>
    <property type="match status" value="1"/>
</dbReference>
<dbReference type="InterPro" id="IPR000734">
    <property type="entry name" value="TAG_lipase"/>
</dbReference>
<keyword evidence="8" id="KW-1185">Reference proteome</keyword>
<dbReference type="Pfam" id="PF00151">
    <property type="entry name" value="Lipase"/>
    <property type="match status" value="2"/>
</dbReference>
<dbReference type="Gene3D" id="3.40.50.1820">
    <property type="entry name" value="alpha/beta hydrolase"/>
    <property type="match status" value="1"/>
</dbReference>
<dbReference type="GO" id="GO:0016298">
    <property type="term" value="F:lipase activity"/>
    <property type="evidence" value="ECO:0007669"/>
    <property type="project" value="InterPro"/>
</dbReference>
<feature type="domain" description="Lipase" evidence="6">
    <location>
        <begin position="219"/>
        <end position="384"/>
    </location>
</feature>
<sequence>MRGLPLHLHLAVCLAGVLAFTVQPHDGQGPTESYDPEWSRQLEGYGRTWMYFPDGKGVPRVALLSSDERSTPSVPSEVGPDDVTFYLYTRGQELSEVIDVDDPSTLWQSSFDPKRPTRFVTHGWKSSSDADVVQLIKSAYLEVEDCNVIGVDWSALASSNFYPWAKSYTNPVGRQATPLSPRVSDLIKMMVGEEKWGATGSRRKKKKKVVGADKGRAKLSDIHLLGHSLGAHLMGYAGSHLRPYKVARITGMDPAMPLFEILPSSDGHLDASDAEFVDVIHTCAGALGFLDNIGHADFYPNGGTPVQPGCCCAAELAEACSHGRSYQFYAESIRSKDFVGLACDNWEAFQNGSCAGGTTAVMGEHTPPKTRGVFYLNTMRSAPFALGERGVRAAYHDDYDY</sequence>
<keyword evidence="5" id="KW-0732">Signal</keyword>
<evidence type="ECO:0000256" key="4">
    <source>
        <dbReference type="RuleBase" id="RU004262"/>
    </source>
</evidence>
<comment type="similarity">
    <text evidence="2 4">Belongs to the AB hydrolase superfamily. Lipase family.</text>
</comment>
<evidence type="ECO:0000313" key="8">
    <source>
        <dbReference type="Proteomes" id="UP001219518"/>
    </source>
</evidence>
<dbReference type="EMBL" id="JAHWGI010000085">
    <property type="protein sequence ID" value="KAK3909135.1"/>
    <property type="molecule type" value="Genomic_DNA"/>
</dbReference>
<dbReference type="AlphaFoldDB" id="A0AAE1GWJ0"/>
<dbReference type="CDD" id="cd00707">
    <property type="entry name" value="Pancreat_lipase_like"/>
    <property type="match status" value="1"/>
</dbReference>
<dbReference type="InterPro" id="IPR013818">
    <property type="entry name" value="Lipase"/>
</dbReference>
<name>A0AAE1GWJ0_9NEOP</name>
<dbReference type="PRINTS" id="PR00821">
    <property type="entry name" value="TAGLIPASE"/>
</dbReference>
<feature type="domain" description="Lipase" evidence="6">
    <location>
        <begin position="75"/>
        <end position="176"/>
    </location>
</feature>
<keyword evidence="3" id="KW-0964">Secreted</keyword>
<evidence type="ECO:0000256" key="5">
    <source>
        <dbReference type="SAM" id="SignalP"/>
    </source>
</evidence>
<proteinExistence type="inferred from homology"/>
<reference evidence="7" key="2">
    <citation type="journal article" date="2023" name="BMC Genomics">
        <title>Pest status, molecular evolution, and epigenetic factors derived from the genome assembly of Frankliniella fusca, a thysanopteran phytovirus vector.</title>
        <authorList>
            <person name="Catto M.A."/>
            <person name="Labadie P.E."/>
            <person name="Jacobson A.L."/>
            <person name="Kennedy G.G."/>
            <person name="Srinivasan R."/>
            <person name="Hunt B.G."/>
        </authorList>
    </citation>
    <scope>NUCLEOTIDE SEQUENCE</scope>
    <source>
        <strain evidence="7">PL_HMW_Pooled</strain>
    </source>
</reference>
<gene>
    <name evidence="7" type="ORF">KUF71_003734</name>
</gene>
<comment type="caution">
    <text evidence="7">The sequence shown here is derived from an EMBL/GenBank/DDBJ whole genome shotgun (WGS) entry which is preliminary data.</text>
</comment>
<feature type="chain" id="PRO_5042257532" evidence="5">
    <location>
        <begin position="20"/>
        <end position="401"/>
    </location>
</feature>
<dbReference type="GO" id="GO:0017171">
    <property type="term" value="F:serine hydrolase activity"/>
    <property type="evidence" value="ECO:0007669"/>
    <property type="project" value="TreeGrafter"/>
</dbReference>
<dbReference type="Proteomes" id="UP001219518">
    <property type="component" value="Unassembled WGS sequence"/>
</dbReference>
<dbReference type="SUPFAM" id="SSF53474">
    <property type="entry name" value="alpha/beta-Hydrolases"/>
    <property type="match status" value="1"/>
</dbReference>
<evidence type="ECO:0000256" key="2">
    <source>
        <dbReference type="ARBA" id="ARBA00010701"/>
    </source>
</evidence>
<evidence type="ECO:0000313" key="7">
    <source>
        <dbReference type="EMBL" id="KAK3909135.1"/>
    </source>
</evidence>
<comment type="subcellular location">
    <subcellularLocation>
        <location evidence="1">Secreted</location>
    </subcellularLocation>
</comment>
<dbReference type="InterPro" id="IPR033906">
    <property type="entry name" value="Lipase_N"/>
</dbReference>
<dbReference type="InterPro" id="IPR029058">
    <property type="entry name" value="AB_hydrolase_fold"/>
</dbReference>
<protein>
    <submittedName>
        <fullName evidence="7">Pancreatic triacylglycerol lipase</fullName>
    </submittedName>
</protein>
<feature type="signal peptide" evidence="5">
    <location>
        <begin position="1"/>
        <end position="19"/>
    </location>
</feature>
<accession>A0AAE1GWJ0</accession>
<evidence type="ECO:0000259" key="6">
    <source>
        <dbReference type="Pfam" id="PF00151"/>
    </source>
</evidence>
<evidence type="ECO:0000256" key="1">
    <source>
        <dbReference type="ARBA" id="ARBA00004613"/>
    </source>
</evidence>
<evidence type="ECO:0000256" key="3">
    <source>
        <dbReference type="ARBA" id="ARBA00022525"/>
    </source>
</evidence>